<name>A0AAD4BTC7_BOLED</name>
<keyword evidence="2" id="KW-1185">Reference proteome</keyword>
<evidence type="ECO:0000313" key="1">
    <source>
        <dbReference type="EMBL" id="KAF8439725.1"/>
    </source>
</evidence>
<reference evidence="1" key="2">
    <citation type="journal article" date="2020" name="Nat. Commun.">
        <title>Large-scale genome sequencing of mycorrhizal fungi provides insights into the early evolution of symbiotic traits.</title>
        <authorList>
            <person name="Miyauchi S."/>
            <person name="Kiss E."/>
            <person name="Kuo A."/>
            <person name="Drula E."/>
            <person name="Kohler A."/>
            <person name="Sanchez-Garcia M."/>
            <person name="Morin E."/>
            <person name="Andreopoulos B."/>
            <person name="Barry K.W."/>
            <person name="Bonito G."/>
            <person name="Buee M."/>
            <person name="Carver A."/>
            <person name="Chen C."/>
            <person name="Cichocki N."/>
            <person name="Clum A."/>
            <person name="Culley D."/>
            <person name="Crous P.W."/>
            <person name="Fauchery L."/>
            <person name="Girlanda M."/>
            <person name="Hayes R.D."/>
            <person name="Keri Z."/>
            <person name="LaButti K."/>
            <person name="Lipzen A."/>
            <person name="Lombard V."/>
            <person name="Magnuson J."/>
            <person name="Maillard F."/>
            <person name="Murat C."/>
            <person name="Nolan M."/>
            <person name="Ohm R.A."/>
            <person name="Pangilinan J."/>
            <person name="Pereira M.F."/>
            <person name="Perotto S."/>
            <person name="Peter M."/>
            <person name="Pfister S."/>
            <person name="Riley R."/>
            <person name="Sitrit Y."/>
            <person name="Stielow J.B."/>
            <person name="Szollosi G."/>
            <person name="Zifcakova L."/>
            <person name="Stursova M."/>
            <person name="Spatafora J.W."/>
            <person name="Tedersoo L."/>
            <person name="Vaario L.M."/>
            <person name="Yamada A."/>
            <person name="Yan M."/>
            <person name="Wang P."/>
            <person name="Xu J."/>
            <person name="Bruns T."/>
            <person name="Baldrian P."/>
            <person name="Vilgalys R."/>
            <person name="Dunand C."/>
            <person name="Henrissat B."/>
            <person name="Grigoriev I.V."/>
            <person name="Hibbett D."/>
            <person name="Nagy L.G."/>
            <person name="Martin F.M."/>
        </authorList>
    </citation>
    <scope>NUCLEOTIDE SEQUENCE</scope>
    <source>
        <strain evidence="1">BED1</strain>
    </source>
</reference>
<dbReference type="Proteomes" id="UP001194468">
    <property type="component" value="Unassembled WGS sequence"/>
</dbReference>
<protein>
    <submittedName>
        <fullName evidence="1">Uncharacterized protein</fullName>
    </submittedName>
</protein>
<gene>
    <name evidence="1" type="ORF">L210DRAFT_551563</name>
</gene>
<accession>A0AAD4BTC7</accession>
<reference evidence="1" key="1">
    <citation type="submission" date="2019-10" db="EMBL/GenBank/DDBJ databases">
        <authorList>
            <consortium name="DOE Joint Genome Institute"/>
            <person name="Kuo A."/>
            <person name="Miyauchi S."/>
            <person name="Kiss E."/>
            <person name="Drula E."/>
            <person name="Kohler A."/>
            <person name="Sanchez-Garcia M."/>
            <person name="Andreopoulos B."/>
            <person name="Barry K.W."/>
            <person name="Bonito G."/>
            <person name="Buee M."/>
            <person name="Carver A."/>
            <person name="Chen C."/>
            <person name="Cichocki N."/>
            <person name="Clum A."/>
            <person name="Culley D."/>
            <person name="Crous P.W."/>
            <person name="Fauchery L."/>
            <person name="Girlanda M."/>
            <person name="Hayes R."/>
            <person name="Keri Z."/>
            <person name="LaButti K."/>
            <person name="Lipzen A."/>
            <person name="Lombard V."/>
            <person name="Magnuson J."/>
            <person name="Maillard F."/>
            <person name="Morin E."/>
            <person name="Murat C."/>
            <person name="Nolan M."/>
            <person name="Ohm R."/>
            <person name="Pangilinan J."/>
            <person name="Pereira M."/>
            <person name="Perotto S."/>
            <person name="Peter M."/>
            <person name="Riley R."/>
            <person name="Sitrit Y."/>
            <person name="Stielow B."/>
            <person name="Szollosi G."/>
            <person name="Zifcakova L."/>
            <person name="Stursova M."/>
            <person name="Spatafora J.W."/>
            <person name="Tedersoo L."/>
            <person name="Vaario L.-M."/>
            <person name="Yamada A."/>
            <person name="Yan M."/>
            <person name="Wang P."/>
            <person name="Xu J."/>
            <person name="Bruns T."/>
            <person name="Baldrian P."/>
            <person name="Vilgalys R."/>
            <person name="Henrissat B."/>
            <person name="Grigoriev I.V."/>
            <person name="Hibbett D."/>
            <person name="Nagy L.G."/>
            <person name="Martin F.M."/>
        </authorList>
    </citation>
    <scope>NUCLEOTIDE SEQUENCE</scope>
    <source>
        <strain evidence="1">BED1</strain>
    </source>
</reference>
<comment type="caution">
    <text evidence="1">The sequence shown here is derived from an EMBL/GenBank/DDBJ whole genome shotgun (WGS) entry which is preliminary data.</text>
</comment>
<sequence>MHDCSFCGFDLVTSTSKFKIRCSHIHDRDDLDDRVGENTLDIQTPIQTSALLYVFSGEVKKEDILESVRLKWIREDEAKEKKAILNAQTQTIACLHRLILVCLVSTEPKCNTEDPLVAHQKGIVENKEGPTAGDALGIKSVLCCWTHLIPDMDALGEERLPSLASYSGCLHRRPTNPDEEGQKNSLVSLSLRSKQPSKFARRPFVFFIY</sequence>
<evidence type="ECO:0000313" key="2">
    <source>
        <dbReference type="Proteomes" id="UP001194468"/>
    </source>
</evidence>
<dbReference type="AlphaFoldDB" id="A0AAD4BTC7"/>
<proteinExistence type="predicted"/>
<organism evidence="1 2">
    <name type="scientific">Boletus edulis BED1</name>
    <dbReference type="NCBI Taxonomy" id="1328754"/>
    <lineage>
        <taxon>Eukaryota</taxon>
        <taxon>Fungi</taxon>
        <taxon>Dikarya</taxon>
        <taxon>Basidiomycota</taxon>
        <taxon>Agaricomycotina</taxon>
        <taxon>Agaricomycetes</taxon>
        <taxon>Agaricomycetidae</taxon>
        <taxon>Boletales</taxon>
        <taxon>Boletineae</taxon>
        <taxon>Boletaceae</taxon>
        <taxon>Boletoideae</taxon>
        <taxon>Boletus</taxon>
    </lineage>
</organism>
<dbReference type="EMBL" id="WHUW01000013">
    <property type="protein sequence ID" value="KAF8439725.1"/>
    <property type="molecule type" value="Genomic_DNA"/>
</dbReference>